<dbReference type="SUPFAM" id="SSF58104">
    <property type="entry name" value="Methyl-accepting chemotaxis protein (MCP) signaling domain"/>
    <property type="match status" value="1"/>
</dbReference>
<evidence type="ECO:0000259" key="6">
    <source>
        <dbReference type="PROSITE" id="PS50111"/>
    </source>
</evidence>
<proteinExistence type="inferred from homology"/>
<accession>A0A5S9MVQ4</accession>
<dbReference type="InterPro" id="IPR004089">
    <property type="entry name" value="MCPsignal_dom"/>
</dbReference>
<feature type="domain" description="Methyl-accepting transducer" evidence="6">
    <location>
        <begin position="386"/>
        <end position="601"/>
    </location>
</feature>
<evidence type="ECO:0000256" key="3">
    <source>
        <dbReference type="ARBA" id="ARBA00029447"/>
    </source>
</evidence>
<organism evidence="7 8">
    <name type="scientific">BD1-7 clade bacterium</name>
    <dbReference type="NCBI Taxonomy" id="2029982"/>
    <lineage>
        <taxon>Bacteria</taxon>
        <taxon>Pseudomonadati</taxon>
        <taxon>Pseudomonadota</taxon>
        <taxon>Gammaproteobacteria</taxon>
        <taxon>Cellvibrionales</taxon>
        <taxon>Spongiibacteraceae</taxon>
        <taxon>BD1-7 clade</taxon>
    </lineage>
</organism>
<dbReference type="Pfam" id="PF00015">
    <property type="entry name" value="MCPsignal"/>
    <property type="match status" value="1"/>
</dbReference>
<evidence type="ECO:0000256" key="5">
    <source>
        <dbReference type="SAM" id="Phobius"/>
    </source>
</evidence>
<dbReference type="Gene3D" id="1.10.287.950">
    <property type="entry name" value="Methyl-accepting chemotaxis protein"/>
    <property type="match status" value="1"/>
</dbReference>
<keyword evidence="5" id="KW-0472">Membrane</keyword>
<keyword evidence="1" id="KW-0145">Chemotaxis</keyword>
<dbReference type="GO" id="GO:0007165">
    <property type="term" value="P:signal transduction"/>
    <property type="evidence" value="ECO:0007669"/>
    <property type="project" value="UniProtKB-KW"/>
</dbReference>
<name>A0A5S9MVQ4_9GAMM</name>
<dbReference type="InterPro" id="IPR004090">
    <property type="entry name" value="Chemotax_Me-accpt_rcpt"/>
</dbReference>
<keyword evidence="5" id="KW-1133">Transmembrane helix</keyword>
<dbReference type="SMART" id="SM00283">
    <property type="entry name" value="MA"/>
    <property type="match status" value="1"/>
</dbReference>
<dbReference type="GO" id="GO:0005886">
    <property type="term" value="C:plasma membrane"/>
    <property type="evidence" value="ECO:0007669"/>
    <property type="project" value="TreeGrafter"/>
</dbReference>
<reference evidence="7 8" key="1">
    <citation type="submission" date="2019-11" db="EMBL/GenBank/DDBJ databases">
        <authorList>
            <person name="Holert J."/>
        </authorList>
    </citation>
    <scope>NUCLEOTIDE SEQUENCE [LARGE SCALE GENOMIC DNA]</scope>
    <source>
        <strain evidence="7">BC5_2</strain>
    </source>
</reference>
<evidence type="ECO:0000256" key="4">
    <source>
        <dbReference type="PROSITE-ProRule" id="PRU00284"/>
    </source>
</evidence>
<evidence type="ECO:0000256" key="1">
    <source>
        <dbReference type="ARBA" id="ARBA00022500"/>
    </source>
</evidence>
<evidence type="ECO:0000256" key="2">
    <source>
        <dbReference type="ARBA" id="ARBA00023224"/>
    </source>
</evidence>
<evidence type="ECO:0000313" key="8">
    <source>
        <dbReference type="Proteomes" id="UP000434580"/>
    </source>
</evidence>
<dbReference type="GO" id="GO:0004888">
    <property type="term" value="F:transmembrane signaling receptor activity"/>
    <property type="evidence" value="ECO:0007669"/>
    <property type="project" value="InterPro"/>
</dbReference>
<protein>
    <submittedName>
        <fullName evidence="7">Methyl-accepting chemotaxis protein III</fullName>
    </submittedName>
</protein>
<gene>
    <name evidence="7" type="primary">trg_2</name>
    <name evidence="7" type="ORF">DPBNPPHM_00586</name>
</gene>
<dbReference type="PRINTS" id="PR00260">
    <property type="entry name" value="CHEMTRNSDUCR"/>
</dbReference>
<comment type="similarity">
    <text evidence="3">Belongs to the methyl-accepting chemotaxis (MCP) protein family.</text>
</comment>
<dbReference type="InterPro" id="IPR051310">
    <property type="entry name" value="MCP_chemotaxis"/>
</dbReference>
<dbReference type="EMBL" id="CACSII010000001">
    <property type="protein sequence ID" value="CAA0083439.1"/>
    <property type="molecule type" value="Genomic_DNA"/>
</dbReference>
<keyword evidence="2 4" id="KW-0807">Transducer</keyword>
<dbReference type="PANTHER" id="PTHR43531:SF11">
    <property type="entry name" value="METHYL-ACCEPTING CHEMOTAXIS PROTEIN 3"/>
    <property type="match status" value="1"/>
</dbReference>
<feature type="transmembrane region" description="Helical" evidence="5">
    <location>
        <begin position="305"/>
        <end position="326"/>
    </location>
</feature>
<keyword evidence="5" id="KW-0812">Transmembrane</keyword>
<dbReference type="PANTHER" id="PTHR43531">
    <property type="entry name" value="PROTEIN ICFG"/>
    <property type="match status" value="1"/>
</dbReference>
<dbReference type="AlphaFoldDB" id="A0A5S9MVQ4"/>
<dbReference type="PROSITE" id="PS50111">
    <property type="entry name" value="CHEMOTAXIS_TRANSDUC_2"/>
    <property type="match status" value="1"/>
</dbReference>
<dbReference type="Proteomes" id="UP000434580">
    <property type="component" value="Unassembled WGS sequence"/>
</dbReference>
<sequence length="620" mass="67374">MTLMVVFCAGAGYLGFTRLSGSLDEVTGPVWETAEGANETNRSVLLQMLSVEKMMNAETAQGDNGSDNDMAALDAIAKLKDAGLLNAAEIDQIVLKQAEFDNIKSAIEEEYQSFVAINQVMNTNFETLNELIAKAKAETTKELRETLLKVSSSRKNVTSELGLKWAVADLTKETQIYLFEAKYLFESAIATNGEETQKALNITLSNLEENVMDSADTDFYTERYVNDGPYQGKSFAEAMNTATAMVISNIRQATEVGARLFEIRSQYYAHSQQLIELVNHTENAVDEKVAAEIDKISSERTRSQALILFFAATGILISILVIFKVVNVMVQWLHKTQNVMAQLASGDLNIKLENGKVGGDDLAQINEAITSVVEQFTSVVSEMVKNTQVVTDISKQITESADSISRGANDQASSVEETSASIEQMSATVLQNNNNATSTKEIAQTTADAASNSGKTVLAMVDAMRRIAEKVSIIDDIAYQTNLLALNASIEASRAGEDGRGFAVVAAEVRKLAERSKLAASEVMQMAGETVTASEKAGEELTAILPNIDHTAKLVQEISAASEEQSSGLHEITFAISQLDKVAQHNASSSLQLTKMADEMDHSIEKLDEAVRFFRLSQVN</sequence>
<evidence type="ECO:0000313" key="7">
    <source>
        <dbReference type="EMBL" id="CAA0083439.1"/>
    </source>
</evidence>
<dbReference type="GO" id="GO:0006935">
    <property type="term" value="P:chemotaxis"/>
    <property type="evidence" value="ECO:0007669"/>
    <property type="project" value="UniProtKB-KW"/>
</dbReference>